<feature type="compositionally biased region" description="Polar residues" evidence="1">
    <location>
        <begin position="55"/>
        <end position="71"/>
    </location>
</feature>
<evidence type="ECO:0000313" key="3">
    <source>
        <dbReference type="EMBL" id="KAG1790318.1"/>
    </source>
</evidence>
<feature type="compositionally biased region" description="Polar residues" evidence="1">
    <location>
        <begin position="260"/>
        <end position="270"/>
    </location>
</feature>
<accession>A0A9P7AKI9</accession>
<dbReference type="EMBL" id="JABBWE010000051">
    <property type="protein sequence ID" value="KAG1790318.1"/>
    <property type="molecule type" value="Genomic_DNA"/>
</dbReference>
<name>A0A9P7AKI9_9AGAM</name>
<feature type="compositionally biased region" description="Polar residues" evidence="1">
    <location>
        <begin position="97"/>
        <end position="114"/>
    </location>
</feature>
<feature type="compositionally biased region" description="Basic and acidic residues" evidence="1">
    <location>
        <begin position="245"/>
        <end position="254"/>
    </location>
</feature>
<dbReference type="AlphaFoldDB" id="A0A9P7AKI9"/>
<feature type="region of interest" description="Disordered" evidence="1">
    <location>
        <begin position="1"/>
        <end position="402"/>
    </location>
</feature>
<feature type="compositionally biased region" description="Basic and acidic residues" evidence="1">
    <location>
        <begin position="116"/>
        <end position="127"/>
    </location>
</feature>
<evidence type="ECO:0000256" key="1">
    <source>
        <dbReference type="SAM" id="MobiDB-lite"/>
    </source>
</evidence>
<sequence length="672" mass="75291">MPPRKKPRCSSPDLEAPARRSSRPNRGIGGHAAQLQRVGETVAAPTRKGPKGDNLQISSSEENPMAPSQLQKGKKKNPPAKPRSTAKKTLNERRMTENSQHSQAPTSHPNQYVAHSSERFGFKEPRSNGRKMAGRNVGQQDAGHERESTERDSGCEKERRNTEDYREFAPSSHEGDTSDDNADCDDDPDSNTPMDRYAGQHTHQRTDDADNGMDFDKNMDRPRPDDEAQGGVEPVASNDELTDPEQDKAYDVLKCHHAKNGQQKAPSPTYLSKGKGKEQACTFKLPGGASTVQVVRRRSPTLHSHPSHSKSPRQQSSQQDRYVRTSSSRTQSPLQCPSRPITSSSRSHTQPTSRRSSPPHSPSDPILPSSCERSRTSTPEDAHQSSNSKQKVKTNQEDPSKLGFYPPTWQTFLQMAKLEMRLQAVLATPVPESQEALNLAREVLDTVLWTYHEKKIKLERGYFPEYSTQMCQLLCNDLFTFHTELKKIVVSIAKRAYNIFLQGSTMRKEECQRQVTAAATRLLKSGDYLRLPDSSGGNFKNFTAQALKDACLKFYYSNSKKALKNTDEFHQTIPINAMLLVVAVLKGVISGFRETGTDKAPELTAEQCRAHFVNLWKSIDTLLNVLERREELEDMLEQWARIGMGDFNEYADGSASDAEDTIITTVWIMFTV</sequence>
<dbReference type="Proteomes" id="UP000719766">
    <property type="component" value="Unassembled WGS sequence"/>
</dbReference>
<proteinExistence type="predicted"/>
<dbReference type="GeneID" id="64600817"/>
<feature type="compositionally biased region" description="Polar residues" evidence="1">
    <location>
        <begin position="312"/>
        <end position="335"/>
    </location>
</feature>
<feature type="domain" description="DUF6532" evidence="2">
    <location>
        <begin position="416"/>
        <end position="621"/>
    </location>
</feature>
<comment type="caution">
    <text evidence="3">The sequence shown here is derived from an EMBL/GenBank/DDBJ whole genome shotgun (WGS) entry which is preliminary data.</text>
</comment>
<evidence type="ECO:0000313" key="4">
    <source>
        <dbReference type="Proteomes" id="UP000719766"/>
    </source>
</evidence>
<feature type="compositionally biased region" description="Basic and acidic residues" evidence="1">
    <location>
        <begin position="142"/>
        <end position="167"/>
    </location>
</feature>
<feature type="compositionally biased region" description="Basic and acidic residues" evidence="1">
    <location>
        <begin position="204"/>
        <end position="226"/>
    </location>
</feature>
<protein>
    <recommendedName>
        <fullName evidence="2">DUF6532 domain-containing protein</fullName>
    </recommendedName>
</protein>
<feature type="compositionally biased region" description="Basic and acidic residues" evidence="1">
    <location>
        <begin position="372"/>
        <end position="383"/>
    </location>
</feature>
<dbReference type="Pfam" id="PF20149">
    <property type="entry name" value="DUF6532"/>
    <property type="match status" value="1"/>
</dbReference>
<feature type="compositionally biased region" description="Acidic residues" evidence="1">
    <location>
        <begin position="177"/>
        <end position="189"/>
    </location>
</feature>
<organism evidence="3 4">
    <name type="scientific">Suillus plorans</name>
    <dbReference type="NCBI Taxonomy" id="116603"/>
    <lineage>
        <taxon>Eukaryota</taxon>
        <taxon>Fungi</taxon>
        <taxon>Dikarya</taxon>
        <taxon>Basidiomycota</taxon>
        <taxon>Agaricomycotina</taxon>
        <taxon>Agaricomycetes</taxon>
        <taxon>Agaricomycetidae</taxon>
        <taxon>Boletales</taxon>
        <taxon>Suillineae</taxon>
        <taxon>Suillaceae</taxon>
        <taxon>Suillus</taxon>
    </lineage>
</organism>
<dbReference type="OrthoDB" id="2655174at2759"/>
<reference evidence="3" key="1">
    <citation type="journal article" date="2020" name="New Phytol.">
        <title>Comparative genomics reveals dynamic genome evolution in host specialist ectomycorrhizal fungi.</title>
        <authorList>
            <person name="Lofgren L.A."/>
            <person name="Nguyen N.H."/>
            <person name="Vilgalys R."/>
            <person name="Ruytinx J."/>
            <person name="Liao H.L."/>
            <person name="Branco S."/>
            <person name="Kuo A."/>
            <person name="LaButti K."/>
            <person name="Lipzen A."/>
            <person name="Andreopoulos W."/>
            <person name="Pangilinan J."/>
            <person name="Riley R."/>
            <person name="Hundley H."/>
            <person name="Na H."/>
            <person name="Barry K."/>
            <person name="Grigoriev I.V."/>
            <person name="Stajich J.E."/>
            <person name="Kennedy P.G."/>
        </authorList>
    </citation>
    <scope>NUCLEOTIDE SEQUENCE</scope>
    <source>
        <strain evidence="3">S12</strain>
    </source>
</reference>
<evidence type="ECO:0000259" key="2">
    <source>
        <dbReference type="Pfam" id="PF20149"/>
    </source>
</evidence>
<dbReference type="RefSeq" id="XP_041157290.1">
    <property type="nucleotide sequence ID" value="XM_041307053.1"/>
</dbReference>
<gene>
    <name evidence="3" type="ORF">HD556DRAFT_1446250</name>
</gene>
<keyword evidence="4" id="KW-1185">Reference proteome</keyword>
<feature type="compositionally biased region" description="Basic residues" evidence="1">
    <location>
        <begin position="295"/>
        <end position="311"/>
    </location>
</feature>
<dbReference type="InterPro" id="IPR045341">
    <property type="entry name" value="DUF6532"/>
</dbReference>
<feature type="compositionally biased region" description="Low complexity" evidence="1">
    <location>
        <begin position="342"/>
        <end position="370"/>
    </location>
</feature>